<feature type="domain" description="HTH myb-type" evidence="6">
    <location>
        <begin position="171"/>
        <end position="226"/>
    </location>
</feature>
<feature type="region of interest" description="Disordered" evidence="4">
    <location>
        <begin position="481"/>
        <end position="505"/>
    </location>
</feature>
<feature type="compositionally biased region" description="Polar residues" evidence="4">
    <location>
        <begin position="301"/>
        <end position="315"/>
    </location>
</feature>
<keyword evidence="1" id="KW-0805">Transcription regulation</keyword>
<evidence type="ECO:0000256" key="4">
    <source>
        <dbReference type="SAM" id="MobiDB-lite"/>
    </source>
</evidence>
<reference evidence="7" key="3">
    <citation type="submission" date="2015-02" db="UniProtKB">
        <authorList>
            <consortium name="EnsemblProtists"/>
        </authorList>
    </citation>
    <scope>IDENTIFICATION</scope>
    <source>
        <strain evidence="7">DAOM BR144</strain>
    </source>
</reference>
<dbReference type="Gene3D" id="1.10.10.60">
    <property type="entry name" value="Homeodomain-like"/>
    <property type="match status" value="1"/>
</dbReference>
<feature type="region of interest" description="Disordered" evidence="4">
    <location>
        <begin position="1"/>
        <end position="42"/>
    </location>
</feature>
<feature type="compositionally biased region" description="Low complexity" evidence="4">
    <location>
        <begin position="74"/>
        <end position="85"/>
    </location>
</feature>
<evidence type="ECO:0000256" key="1">
    <source>
        <dbReference type="ARBA" id="ARBA00023015"/>
    </source>
</evidence>
<keyword evidence="2" id="KW-0804">Transcription</keyword>
<evidence type="ECO:0000259" key="5">
    <source>
        <dbReference type="PROSITE" id="PS50090"/>
    </source>
</evidence>
<dbReference type="PANTHER" id="PTHR12802">
    <property type="entry name" value="SWI/SNF COMPLEX-RELATED"/>
    <property type="match status" value="1"/>
</dbReference>
<dbReference type="InterPro" id="IPR009057">
    <property type="entry name" value="Homeodomain-like_sf"/>
</dbReference>
<keyword evidence="8" id="KW-1185">Reference proteome</keyword>
<protein>
    <submittedName>
        <fullName evidence="7">Uncharacterized protein</fullName>
    </submittedName>
</protein>
<dbReference type="eggNOG" id="KOG0724">
    <property type="taxonomic scope" value="Eukaryota"/>
</dbReference>
<evidence type="ECO:0000256" key="3">
    <source>
        <dbReference type="ARBA" id="ARBA00023242"/>
    </source>
</evidence>
<organism evidence="7 8">
    <name type="scientific">Globisporangium ultimum (strain ATCC 200006 / CBS 805.95 / DAOM BR144)</name>
    <name type="common">Pythium ultimum</name>
    <dbReference type="NCBI Taxonomy" id="431595"/>
    <lineage>
        <taxon>Eukaryota</taxon>
        <taxon>Sar</taxon>
        <taxon>Stramenopiles</taxon>
        <taxon>Oomycota</taxon>
        <taxon>Peronosporomycetes</taxon>
        <taxon>Pythiales</taxon>
        <taxon>Pythiaceae</taxon>
        <taxon>Globisporangium</taxon>
    </lineage>
</organism>
<feature type="compositionally biased region" description="Low complexity" evidence="4">
    <location>
        <begin position="490"/>
        <end position="500"/>
    </location>
</feature>
<dbReference type="InterPro" id="IPR001005">
    <property type="entry name" value="SANT/Myb"/>
</dbReference>
<dbReference type="EMBL" id="GL376603">
    <property type="status" value="NOT_ANNOTATED_CDS"/>
    <property type="molecule type" value="Genomic_DNA"/>
</dbReference>
<evidence type="ECO:0000259" key="6">
    <source>
        <dbReference type="PROSITE" id="PS51294"/>
    </source>
</evidence>
<dbReference type="NCBIfam" id="TIGR01557">
    <property type="entry name" value="myb_SHAQKYF"/>
    <property type="match status" value="1"/>
</dbReference>
<proteinExistence type="predicted"/>
<feature type="region of interest" description="Disordered" evidence="4">
    <location>
        <begin position="280"/>
        <end position="315"/>
    </location>
</feature>
<dbReference type="AlphaFoldDB" id="K3WDV8"/>
<sequence length="524" mass="56905">MYSGGGDRSSPSSWQVQQQHEYAAPARQQQQQSQSGWFPLEDAALPQVQRDMLYAPPVDRWDTVYSGRPTDRTAYAAPSPSAYASDPQAHHDGSAGLQLPGYAWTHDARITTAAVPAMTHGADPFDDQFTHPYAASPVYPSDPPAPIVVHPYQQYPQQHQYHSMPTARRKAKEISIGRWNADEHKWFLKGLEMFQGPAWGEIARLIGTRTSTQVRTHAQKFFTRLARMNQTLPYFDAQIQKERLRLLAQGGANALVGSSSVTPTSTSGFNFALASLSPRKRVLGSSPHPNRRRGEDGGTPNMATSPHYGSSMLPSSNMEYAMPKIGSYVDDHTAADRSGRVPASFNYYHHADDSSSSNADIYKPKYDQQYPNLNGEATSPLLRKPRIFTGAHMAPPPHTSSFDDVHSTSTYASLPTAMHAKDALDSSRHHFAAIDGSPVLASRDDMAYGMLHAGSSNAAVDAGAADPWAQASSPRQWTIPSAASSLHPDASAAAGNSSSSELLDANDSLPSMTKLLYRGNAAVS</sequence>
<dbReference type="VEuPathDB" id="FungiDB:PYU1_G003143"/>
<dbReference type="CDD" id="cd00167">
    <property type="entry name" value="SANT"/>
    <property type="match status" value="1"/>
</dbReference>
<feature type="domain" description="Myb-like" evidence="5">
    <location>
        <begin position="171"/>
        <end position="222"/>
    </location>
</feature>
<dbReference type="InParanoid" id="K3WDV8"/>
<dbReference type="Proteomes" id="UP000019132">
    <property type="component" value="Unassembled WGS sequence"/>
</dbReference>
<dbReference type="STRING" id="431595.K3WDV8"/>
<dbReference type="HOGENOM" id="CLU_520237_0_0_1"/>
<reference evidence="8" key="1">
    <citation type="journal article" date="2010" name="Genome Biol.">
        <title>Genome sequence of the necrotrophic plant pathogen Pythium ultimum reveals original pathogenicity mechanisms and effector repertoire.</title>
        <authorList>
            <person name="Levesque C.A."/>
            <person name="Brouwer H."/>
            <person name="Cano L."/>
            <person name="Hamilton J.P."/>
            <person name="Holt C."/>
            <person name="Huitema E."/>
            <person name="Raffaele S."/>
            <person name="Robideau G.P."/>
            <person name="Thines M."/>
            <person name="Win J."/>
            <person name="Zerillo M.M."/>
            <person name="Beakes G.W."/>
            <person name="Boore J.L."/>
            <person name="Busam D."/>
            <person name="Dumas B."/>
            <person name="Ferriera S."/>
            <person name="Fuerstenberg S.I."/>
            <person name="Gachon C.M."/>
            <person name="Gaulin E."/>
            <person name="Govers F."/>
            <person name="Grenville-Briggs L."/>
            <person name="Horner N."/>
            <person name="Hostetler J."/>
            <person name="Jiang R.H."/>
            <person name="Johnson J."/>
            <person name="Krajaejun T."/>
            <person name="Lin H."/>
            <person name="Meijer H.J."/>
            <person name="Moore B."/>
            <person name="Morris P."/>
            <person name="Phuntmart V."/>
            <person name="Puiu D."/>
            <person name="Shetty J."/>
            <person name="Stajich J.E."/>
            <person name="Tripathy S."/>
            <person name="Wawra S."/>
            <person name="van West P."/>
            <person name="Whitty B.R."/>
            <person name="Coutinho P.M."/>
            <person name="Henrissat B."/>
            <person name="Martin F."/>
            <person name="Thomas P.D."/>
            <person name="Tyler B.M."/>
            <person name="De Vries R.P."/>
            <person name="Kamoun S."/>
            <person name="Yandell M."/>
            <person name="Tisserat N."/>
            <person name="Buell C.R."/>
        </authorList>
    </citation>
    <scope>NUCLEOTIDE SEQUENCE</scope>
    <source>
        <strain evidence="8">DAOM:BR144</strain>
    </source>
</reference>
<reference evidence="8" key="2">
    <citation type="submission" date="2010-04" db="EMBL/GenBank/DDBJ databases">
        <authorList>
            <person name="Buell R."/>
            <person name="Hamilton J."/>
            <person name="Hostetler J."/>
        </authorList>
    </citation>
    <scope>NUCLEOTIDE SEQUENCE [LARGE SCALE GENOMIC DNA]</scope>
    <source>
        <strain evidence="8">DAOM:BR144</strain>
    </source>
</reference>
<dbReference type="EnsemblProtists" id="PYU1_T003149">
    <property type="protein sequence ID" value="PYU1_T003149"/>
    <property type="gene ID" value="PYU1_G003143"/>
</dbReference>
<dbReference type="SUPFAM" id="SSF46689">
    <property type="entry name" value="Homeodomain-like"/>
    <property type="match status" value="1"/>
</dbReference>
<dbReference type="SMART" id="SM00717">
    <property type="entry name" value="SANT"/>
    <property type="match status" value="1"/>
</dbReference>
<feature type="region of interest" description="Disordered" evidence="4">
    <location>
        <begin position="72"/>
        <end position="94"/>
    </location>
</feature>
<dbReference type="InterPro" id="IPR017930">
    <property type="entry name" value="Myb_dom"/>
</dbReference>
<accession>K3WDV8</accession>
<evidence type="ECO:0000313" key="7">
    <source>
        <dbReference type="EnsemblProtists" id="PYU1_T003149"/>
    </source>
</evidence>
<dbReference type="GO" id="GO:0003677">
    <property type="term" value="F:DNA binding"/>
    <property type="evidence" value="ECO:0007669"/>
    <property type="project" value="InterPro"/>
</dbReference>
<dbReference type="PROSITE" id="PS51294">
    <property type="entry name" value="HTH_MYB"/>
    <property type="match status" value="1"/>
</dbReference>
<name>K3WDV8_GLOUD</name>
<dbReference type="PROSITE" id="PS50090">
    <property type="entry name" value="MYB_LIKE"/>
    <property type="match status" value="1"/>
</dbReference>
<evidence type="ECO:0000256" key="2">
    <source>
        <dbReference type="ARBA" id="ARBA00023163"/>
    </source>
</evidence>
<dbReference type="InterPro" id="IPR006447">
    <property type="entry name" value="Myb_dom_plants"/>
</dbReference>
<keyword evidence="3" id="KW-0539">Nucleus</keyword>
<dbReference type="Pfam" id="PF00249">
    <property type="entry name" value="Myb_DNA-binding"/>
    <property type="match status" value="1"/>
</dbReference>
<feature type="compositionally biased region" description="Polar residues" evidence="4">
    <location>
        <begin position="9"/>
        <end position="20"/>
    </location>
</feature>
<dbReference type="PANTHER" id="PTHR12802:SF173">
    <property type="entry name" value="MYB-LIKE PROTEIN K"/>
    <property type="match status" value="1"/>
</dbReference>
<evidence type="ECO:0000313" key="8">
    <source>
        <dbReference type="Proteomes" id="UP000019132"/>
    </source>
</evidence>